<proteinExistence type="predicted"/>
<dbReference type="GeneID" id="82151081"/>
<evidence type="ECO:0000313" key="1">
    <source>
        <dbReference type="EMBL" id="TGG37094.1"/>
    </source>
</evidence>
<keyword evidence="2" id="KW-1185">Reference proteome</keyword>
<dbReference type="Proteomes" id="UP000297635">
    <property type="component" value="Unassembled WGS sequence"/>
</dbReference>
<name>A0A4Z0V2T6_9BACT</name>
<sequence length="763" mass="85457">MEMHKRYERTMPDRNDTEWRVEIWQMSDAPFQPVGRLELDADDPLLIDWEVRSKEEVICGSSATLRVISPGDRTYQDMYTIEPGSIRMDVYRDGSLYWSGTLDPEFYEEPYERASDYTVSLTFSDFGVLDRLSYGLSEVRTLRELVDHCVERSGISTSGIDSDFLTSTCFTDGTKASLESLSVRSDNFYDEDGEPMSLKEVLEGILQPLAMRIVQKAGRVWVYDLNALYGSAPRRIEWSGDSSTMGTDKVANSVKVTFSPYADDGPMLPEVTYPYTVPDADDLTGTNGTGPDYAYYSYWPDVSDRHQHQGEWDPHLTWFSFVYPVGVLGQRLPDALTYVSPSARLFSIVPVNGSVTESAGIAWTIQDNLFEMPTHGDTVFNTPSEPDGTVLMRSRRVHIPRLPATEAGRFYLRVGLEVQIDPRYNPYQEKGDYNSGANYDTVNEYVRWVFLPFSLTLYDSSGMALGHYDNSGVYENAAIGSLSYAKGEWKPGAGGYGSAWLAYYDTNDPLHKPGIFGWKTNRHCIGRCDLGHFKKGTPYVGLHTEPHIYESFTRLDDGEYVPYPAEGGYAEITVYAGINMYSAQLWGELVPPIQYKDAVARGCLSLLRWVLYKGPSLEIVEDRLGYPAATLDDIEHVGYLHRSARDEISLETVCGSVDGPAPLARGVYTRVSDGSQVRELMRGGFTDCPERLLIGTLHSQFADRKTTLSGECVLDPGIPAPLTEDNQGDRLFMVAGEVQDAIAGTTDATYVEFRPDEYRAQTE</sequence>
<reference evidence="1 2" key="1">
    <citation type="submission" date="2019-02" db="EMBL/GenBank/DDBJ databases">
        <title>Isolation and identification of novel species under the genus Muribaculum.</title>
        <authorList>
            <person name="Miyake S."/>
            <person name="Ding Y."/>
            <person name="Low A."/>
            <person name="Soh M."/>
            <person name="Seedorf H."/>
        </authorList>
    </citation>
    <scope>NUCLEOTIDE SEQUENCE [LARGE SCALE GENOMIC DNA]</scope>
    <source>
        <strain evidence="1 2">TLL-A3</strain>
    </source>
</reference>
<organism evidence="1 2">
    <name type="scientific">Duncaniella freteri</name>
    <dbReference type="NCBI Taxonomy" id="2530391"/>
    <lineage>
        <taxon>Bacteria</taxon>
        <taxon>Pseudomonadati</taxon>
        <taxon>Bacteroidota</taxon>
        <taxon>Bacteroidia</taxon>
        <taxon>Bacteroidales</taxon>
        <taxon>Muribaculaceae</taxon>
        <taxon>Duncaniella</taxon>
    </lineage>
</organism>
<dbReference type="AlphaFoldDB" id="A0A4Z0V2T6"/>
<dbReference type="RefSeq" id="WP_135472773.1">
    <property type="nucleotide sequence ID" value="NZ_CATCLJ010000014.1"/>
</dbReference>
<evidence type="ECO:0000313" key="2">
    <source>
        <dbReference type="Proteomes" id="UP000297635"/>
    </source>
</evidence>
<dbReference type="EMBL" id="SJSA01000002">
    <property type="protein sequence ID" value="TGG37094.1"/>
    <property type="molecule type" value="Genomic_DNA"/>
</dbReference>
<gene>
    <name evidence="1" type="ORF">EZ315_14930</name>
</gene>
<protein>
    <submittedName>
        <fullName evidence="1">Uncharacterized protein</fullName>
    </submittedName>
</protein>
<accession>A0A4Z0V2T6</accession>
<comment type="caution">
    <text evidence="1">The sequence shown here is derived from an EMBL/GenBank/DDBJ whole genome shotgun (WGS) entry which is preliminary data.</text>
</comment>